<reference evidence="4" key="1">
    <citation type="submission" date="2015-09" db="EMBL/GenBank/DDBJ databases">
        <title>Scylla olivacea transcriptome.</title>
        <authorList>
            <person name="Ikhwanuddin M."/>
        </authorList>
    </citation>
    <scope>NUCLEOTIDE SEQUENCE</scope>
</reference>
<evidence type="ECO:0000256" key="3">
    <source>
        <dbReference type="SAM" id="MobiDB-lite"/>
    </source>
</evidence>
<dbReference type="PANTHER" id="PTHR12828">
    <property type="entry name" value="PROTEASOME MATURATION PROTEIN UMP1"/>
    <property type="match status" value="1"/>
</dbReference>
<evidence type="ECO:0008006" key="5">
    <source>
        <dbReference type="Google" id="ProtNLM"/>
    </source>
</evidence>
<evidence type="ECO:0000256" key="2">
    <source>
        <dbReference type="ARBA" id="ARBA00043974"/>
    </source>
</evidence>
<dbReference type="GO" id="GO:0043248">
    <property type="term" value="P:proteasome assembly"/>
    <property type="evidence" value="ECO:0007669"/>
    <property type="project" value="InterPro"/>
</dbReference>
<dbReference type="Pfam" id="PF05348">
    <property type="entry name" value="UMP1"/>
    <property type="match status" value="1"/>
</dbReference>
<organism evidence="4">
    <name type="scientific">Scylla olivacea</name>
    <name type="common">Orange mud crab</name>
    <name type="synonym">Cancer olivacea</name>
    <dbReference type="NCBI Taxonomy" id="85551"/>
    <lineage>
        <taxon>Eukaryota</taxon>
        <taxon>Metazoa</taxon>
        <taxon>Ecdysozoa</taxon>
        <taxon>Arthropoda</taxon>
        <taxon>Crustacea</taxon>
        <taxon>Multicrustacea</taxon>
        <taxon>Malacostraca</taxon>
        <taxon>Eumalacostraca</taxon>
        <taxon>Eucarida</taxon>
        <taxon>Decapoda</taxon>
        <taxon>Pleocyemata</taxon>
        <taxon>Brachyura</taxon>
        <taxon>Eubrachyura</taxon>
        <taxon>Portunoidea</taxon>
        <taxon>Portunidae</taxon>
        <taxon>Portuninae</taxon>
        <taxon>Scylla</taxon>
    </lineage>
</organism>
<evidence type="ECO:0000256" key="1">
    <source>
        <dbReference type="ARBA" id="ARBA00023186"/>
    </source>
</evidence>
<dbReference type="PANTHER" id="PTHR12828:SF3">
    <property type="entry name" value="PROTEASOME MATURATION PROTEIN"/>
    <property type="match status" value="1"/>
</dbReference>
<dbReference type="InterPro" id="IPR008012">
    <property type="entry name" value="Ump1"/>
</dbReference>
<evidence type="ECO:0000313" key="4">
    <source>
        <dbReference type="EMBL" id="JAI59123.1"/>
    </source>
</evidence>
<protein>
    <recommendedName>
        <fullName evidence="5">Proteasome maturation protein</fullName>
    </recommendedName>
</protein>
<proteinExistence type="inferred from homology"/>
<accession>A0A0P4W6A8</accession>
<dbReference type="GO" id="GO:0005737">
    <property type="term" value="C:cytoplasm"/>
    <property type="evidence" value="ECO:0007669"/>
    <property type="project" value="TreeGrafter"/>
</dbReference>
<dbReference type="AlphaFoldDB" id="A0A0P4W6A8"/>
<keyword evidence="1" id="KW-0143">Chaperone</keyword>
<sequence length="133" mass="15308">MTLPLNKPFEVSGHQEKDYGSEMGMMRRAPTTTSSHPLEESERTYRQRQEQHRLDSATRAFGIGFALHFKHERAAAGCHQIGHLGFLPRSNAHLQALTGRDLELDFTDTLGVQPEVAYNPHLYMEQEQRKRMF</sequence>
<feature type="region of interest" description="Disordered" evidence="3">
    <location>
        <begin position="1"/>
        <end position="48"/>
    </location>
</feature>
<dbReference type="EMBL" id="GDRN01097378">
    <property type="protein sequence ID" value="JAI59123.1"/>
    <property type="molecule type" value="Transcribed_RNA"/>
</dbReference>
<comment type="similarity">
    <text evidence="2">Belongs to the POMP/UMP1 family.</text>
</comment>
<dbReference type="GO" id="GO:0005634">
    <property type="term" value="C:nucleus"/>
    <property type="evidence" value="ECO:0007669"/>
    <property type="project" value="TreeGrafter"/>
</dbReference>
<name>A0A0P4W6A8_SCYOL</name>
<feature type="compositionally biased region" description="Basic and acidic residues" evidence="3">
    <location>
        <begin position="37"/>
        <end position="48"/>
    </location>
</feature>